<name>A0ABU0NGQ9_STRRH</name>
<protein>
    <submittedName>
        <fullName evidence="1">Uncharacterized protein</fullName>
    </submittedName>
</protein>
<accession>A0ABU0NGQ9</accession>
<evidence type="ECO:0000313" key="1">
    <source>
        <dbReference type="EMBL" id="MDQ0578297.1"/>
    </source>
</evidence>
<dbReference type="Proteomes" id="UP001230654">
    <property type="component" value="Unassembled WGS sequence"/>
</dbReference>
<proteinExistence type="predicted"/>
<evidence type="ECO:0000313" key="2">
    <source>
        <dbReference type="Proteomes" id="UP001230654"/>
    </source>
</evidence>
<keyword evidence="2" id="KW-1185">Reference proteome</keyword>
<gene>
    <name evidence="1" type="ORF">QF030_000475</name>
</gene>
<comment type="caution">
    <text evidence="1">The sequence shown here is derived from an EMBL/GenBank/DDBJ whole genome shotgun (WGS) entry which is preliminary data.</text>
</comment>
<dbReference type="InterPro" id="IPR044929">
    <property type="entry name" value="DNA/RNA_non-sp_Endonuclease_sf"/>
</dbReference>
<dbReference type="Gene3D" id="3.40.570.10">
    <property type="entry name" value="Extracellular Endonuclease, subunit A"/>
    <property type="match status" value="1"/>
</dbReference>
<dbReference type="EMBL" id="JAUSWV010000001">
    <property type="protein sequence ID" value="MDQ0578297.1"/>
    <property type="molecule type" value="Genomic_DNA"/>
</dbReference>
<organism evidence="1 2">
    <name type="scientific">Streptomyces rishiriensis</name>
    <dbReference type="NCBI Taxonomy" id="68264"/>
    <lineage>
        <taxon>Bacteria</taxon>
        <taxon>Bacillati</taxon>
        <taxon>Actinomycetota</taxon>
        <taxon>Actinomycetes</taxon>
        <taxon>Kitasatosporales</taxon>
        <taxon>Streptomycetaceae</taxon>
        <taxon>Streptomyces</taxon>
    </lineage>
</organism>
<reference evidence="1 2" key="1">
    <citation type="submission" date="2023-07" db="EMBL/GenBank/DDBJ databases">
        <title>Comparative genomics of wheat-associated soil bacteria to identify genetic determinants of phenazine resistance.</title>
        <authorList>
            <person name="Mouncey N."/>
        </authorList>
    </citation>
    <scope>NUCLEOTIDE SEQUENCE [LARGE SCALE GENOMIC DNA]</scope>
    <source>
        <strain evidence="1 2">B2I6</strain>
    </source>
</reference>
<sequence length="84" mass="9348">MFNGAWKSEDPFTGFDRMSKSGMKRCENKIAKQLRGNNPALNSGQLNYAGSSVIPESIRMAACTKEGQLFDVTVKNVQDWQTIC</sequence>